<comment type="caution">
    <text evidence="13">The sequence shown here is derived from an EMBL/GenBank/DDBJ whole genome shotgun (WGS) entry which is preliminary data.</text>
</comment>
<dbReference type="PANTHER" id="PTHR30349">
    <property type="entry name" value="PHAGE INTEGRASE-RELATED"/>
    <property type="match status" value="1"/>
</dbReference>
<dbReference type="InterPro" id="IPR050090">
    <property type="entry name" value="Tyrosine_recombinase_XerCD"/>
</dbReference>
<evidence type="ECO:0000259" key="12">
    <source>
        <dbReference type="PROSITE" id="PS51898"/>
    </source>
</evidence>
<keyword evidence="6" id="KW-0238">DNA-binding</keyword>
<dbReference type="PROSITE" id="PS51898">
    <property type="entry name" value="TYR_RECOMBINASE"/>
    <property type="match status" value="1"/>
</dbReference>
<feature type="domain" description="C2H2-type" evidence="11">
    <location>
        <begin position="239"/>
        <end position="266"/>
    </location>
</feature>
<keyword evidence="8" id="KW-0539">Nucleus</keyword>
<dbReference type="SMART" id="SM00355">
    <property type="entry name" value="ZnF_C2H2"/>
    <property type="match status" value="2"/>
</dbReference>
<dbReference type="Gene3D" id="3.30.160.60">
    <property type="entry name" value="Classic Zinc Finger"/>
    <property type="match status" value="1"/>
</dbReference>
<name>A0A8K0C3M5_IGNLU</name>
<sequence>MPIDVPLFQQSESIWDCESHAATYKPDGKFECDPISNSQSNNTSEMESRRRKSLSCKSKTRKKPAKIPHSYRGRTVLHEQSKGEDKVIKGITRHNIKKYEGMARKTRRRCKECYRKYSALQGKKVAETKTRKVTTYCEVCPGQPSLCLDCFNELHNIVDAGVKFADFLKPFLRPAAELFRYLCQKQQSEEGLELEEEEESLLMPLNSGPPWVCFICLKQLKDKSGLRKHIMTHSTIKPYVCDICTKAFRRNSHLVNHKRRHLSTKERGAFSPQAFYGALGETNMDASSDSGMECIPPIVVEGSQNNSLNLLPEKTRQRYEVSYNQFMNWREAKDIKSSFSEDVLMTYFRELSEKIKPSSLWAQYSMLRSTLSIYNYVDITQYLKLRALLRRKSDGYKPQKSKILTSQEVNQFLDDAPDDKYLFTKVALIVGITGACRKQELSQLKIDDIEDLGSAVLIRILDTKTKKPRAFTITGEFYEIYKKYATLRPSNVNERRFFLNYQNQKCTRQPVGKNKFGNIPKQIATYLHLENPELYTGHCFRRSSATCLSMQDY</sequence>
<evidence type="ECO:0000256" key="8">
    <source>
        <dbReference type="ARBA" id="ARBA00023242"/>
    </source>
</evidence>
<dbReference type="Proteomes" id="UP000801492">
    <property type="component" value="Unassembled WGS sequence"/>
</dbReference>
<evidence type="ECO:0000256" key="9">
    <source>
        <dbReference type="PROSITE-ProRule" id="PRU00042"/>
    </source>
</evidence>
<dbReference type="Pfam" id="PF00589">
    <property type="entry name" value="Phage_integrase"/>
    <property type="match status" value="1"/>
</dbReference>
<comment type="subcellular location">
    <subcellularLocation>
        <location evidence="1">Nucleus</location>
    </subcellularLocation>
</comment>
<evidence type="ECO:0000256" key="7">
    <source>
        <dbReference type="ARBA" id="ARBA00023172"/>
    </source>
</evidence>
<dbReference type="PROSITE" id="PS00028">
    <property type="entry name" value="ZINC_FINGER_C2H2_1"/>
    <property type="match status" value="2"/>
</dbReference>
<accession>A0A8K0C3M5</accession>
<dbReference type="Pfam" id="PF00096">
    <property type="entry name" value="zf-C2H2"/>
    <property type="match status" value="1"/>
</dbReference>
<dbReference type="PROSITE" id="PS50157">
    <property type="entry name" value="ZINC_FINGER_C2H2_2"/>
    <property type="match status" value="2"/>
</dbReference>
<gene>
    <name evidence="13" type="ORF">ILUMI_27221</name>
</gene>
<keyword evidence="4 9" id="KW-0863">Zinc-finger</keyword>
<feature type="compositionally biased region" description="Polar residues" evidence="10">
    <location>
        <begin position="35"/>
        <end position="45"/>
    </location>
</feature>
<evidence type="ECO:0000313" key="13">
    <source>
        <dbReference type="EMBL" id="KAF2878948.1"/>
    </source>
</evidence>
<feature type="domain" description="Tyr recombinase" evidence="12">
    <location>
        <begin position="399"/>
        <end position="553"/>
    </location>
</feature>
<dbReference type="GO" id="GO:0003677">
    <property type="term" value="F:DNA binding"/>
    <property type="evidence" value="ECO:0007669"/>
    <property type="project" value="UniProtKB-KW"/>
</dbReference>
<dbReference type="FunFam" id="3.30.160.60:FF:000512">
    <property type="entry name" value="zinc finger protein 197 isoform X1"/>
    <property type="match status" value="1"/>
</dbReference>
<dbReference type="CDD" id="cd00397">
    <property type="entry name" value="DNA_BRE_C"/>
    <property type="match status" value="1"/>
</dbReference>
<evidence type="ECO:0000256" key="4">
    <source>
        <dbReference type="ARBA" id="ARBA00022771"/>
    </source>
</evidence>
<dbReference type="AlphaFoldDB" id="A0A8K0C3M5"/>
<dbReference type="OrthoDB" id="6760274at2759"/>
<evidence type="ECO:0000313" key="14">
    <source>
        <dbReference type="Proteomes" id="UP000801492"/>
    </source>
</evidence>
<keyword evidence="14" id="KW-1185">Reference proteome</keyword>
<keyword evidence="2" id="KW-0479">Metal-binding</keyword>
<feature type="compositionally biased region" description="Basic residues" evidence="10">
    <location>
        <begin position="49"/>
        <end position="67"/>
    </location>
</feature>
<evidence type="ECO:0000256" key="6">
    <source>
        <dbReference type="ARBA" id="ARBA00023125"/>
    </source>
</evidence>
<dbReference type="InterPro" id="IPR013762">
    <property type="entry name" value="Integrase-like_cat_sf"/>
</dbReference>
<dbReference type="GO" id="GO:0008270">
    <property type="term" value="F:zinc ion binding"/>
    <property type="evidence" value="ECO:0007669"/>
    <property type="project" value="UniProtKB-KW"/>
</dbReference>
<dbReference type="SUPFAM" id="SSF57667">
    <property type="entry name" value="beta-beta-alpha zinc fingers"/>
    <property type="match status" value="1"/>
</dbReference>
<evidence type="ECO:0000256" key="3">
    <source>
        <dbReference type="ARBA" id="ARBA00022737"/>
    </source>
</evidence>
<protein>
    <submittedName>
        <fullName evidence="13">Uncharacterized protein</fullName>
    </submittedName>
</protein>
<dbReference type="Gene3D" id="1.10.443.10">
    <property type="entry name" value="Intergrase catalytic core"/>
    <property type="match status" value="1"/>
</dbReference>
<dbReference type="InterPro" id="IPR011010">
    <property type="entry name" value="DNA_brk_join_enz"/>
</dbReference>
<dbReference type="GO" id="GO:0005634">
    <property type="term" value="C:nucleus"/>
    <property type="evidence" value="ECO:0007669"/>
    <property type="project" value="UniProtKB-SubCell"/>
</dbReference>
<organism evidence="13 14">
    <name type="scientific">Ignelater luminosus</name>
    <name type="common">Cucubano</name>
    <name type="synonym">Pyrophorus luminosus</name>
    <dbReference type="NCBI Taxonomy" id="2038154"/>
    <lineage>
        <taxon>Eukaryota</taxon>
        <taxon>Metazoa</taxon>
        <taxon>Ecdysozoa</taxon>
        <taxon>Arthropoda</taxon>
        <taxon>Hexapoda</taxon>
        <taxon>Insecta</taxon>
        <taxon>Pterygota</taxon>
        <taxon>Neoptera</taxon>
        <taxon>Endopterygota</taxon>
        <taxon>Coleoptera</taxon>
        <taxon>Polyphaga</taxon>
        <taxon>Elateriformia</taxon>
        <taxon>Elateroidea</taxon>
        <taxon>Elateridae</taxon>
        <taxon>Agrypninae</taxon>
        <taxon>Pyrophorini</taxon>
        <taxon>Ignelater</taxon>
    </lineage>
</organism>
<dbReference type="InterPro" id="IPR013087">
    <property type="entry name" value="Znf_C2H2_type"/>
</dbReference>
<reference evidence="13" key="1">
    <citation type="submission" date="2019-08" db="EMBL/GenBank/DDBJ databases">
        <title>The genome of the North American firefly Photinus pyralis.</title>
        <authorList>
            <consortium name="Photinus pyralis genome working group"/>
            <person name="Fallon T.R."/>
            <person name="Sander Lower S.E."/>
            <person name="Weng J.-K."/>
        </authorList>
    </citation>
    <scope>NUCLEOTIDE SEQUENCE</scope>
    <source>
        <strain evidence="13">TRF0915ILg1</strain>
        <tissue evidence="13">Whole body</tissue>
    </source>
</reference>
<feature type="region of interest" description="Disordered" evidence="10">
    <location>
        <begin position="29"/>
        <end position="67"/>
    </location>
</feature>
<evidence type="ECO:0000256" key="1">
    <source>
        <dbReference type="ARBA" id="ARBA00004123"/>
    </source>
</evidence>
<keyword evidence="3" id="KW-0677">Repeat</keyword>
<keyword evidence="5" id="KW-0862">Zinc</keyword>
<dbReference type="InterPro" id="IPR036236">
    <property type="entry name" value="Znf_C2H2_sf"/>
</dbReference>
<evidence type="ECO:0000256" key="2">
    <source>
        <dbReference type="ARBA" id="ARBA00022723"/>
    </source>
</evidence>
<dbReference type="PANTHER" id="PTHR30349:SF41">
    <property type="entry name" value="INTEGRASE_RECOMBINASE PROTEIN MJ0367-RELATED"/>
    <property type="match status" value="1"/>
</dbReference>
<evidence type="ECO:0000259" key="11">
    <source>
        <dbReference type="PROSITE" id="PS50157"/>
    </source>
</evidence>
<proteinExistence type="predicted"/>
<dbReference type="GO" id="GO:0015074">
    <property type="term" value="P:DNA integration"/>
    <property type="evidence" value="ECO:0007669"/>
    <property type="project" value="InterPro"/>
</dbReference>
<evidence type="ECO:0000256" key="10">
    <source>
        <dbReference type="SAM" id="MobiDB-lite"/>
    </source>
</evidence>
<feature type="domain" description="C2H2-type" evidence="11">
    <location>
        <begin position="211"/>
        <end position="238"/>
    </location>
</feature>
<dbReference type="EMBL" id="VTPC01091253">
    <property type="protein sequence ID" value="KAF2878948.1"/>
    <property type="molecule type" value="Genomic_DNA"/>
</dbReference>
<dbReference type="GO" id="GO:0006310">
    <property type="term" value="P:DNA recombination"/>
    <property type="evidence" value="ECO:0007669"/>
    <property type="project" value="UniProtKB-KW"/>
</dbReference>
<dbReference type="SUPFAM" id="SSF56349">
    <property type="entry name" value="DNA breaking-rejoining enzymes"/>
    <property type="match status" value="1"/>
</dbReference>
<dbReference type="InterPro" id="IPR002104">
    <property type="entry name" value="Integrase_catalytic"/>
</dbReference>
<keyword evidence="7" id="KW-0233">DNA recombination</keyword>
<evidence type="ECO:0000256" key="5">
    <source>
        <dbReference type="ARBA" id="ARBA00022833"/>
    </source>
</evidence>